<evidence type="ECO:0000313" key="3">
    <source>
        <dbReference type="Proteomes" id="UP000030647"/>
    </source>
</evidence>
<evidence type="ECO:0000256" key="1">
    <source>
        <dbReference type="SAM" id="Phobius"/>
    </source>
</evidence>
<keyword evidence="3" id="KW-1185">Reference proteome</keyword>
<dbReference type="HOGENOM" id="CLU_2844415_0_0_9"/>
<organism evidence="2 3">
    <name type="scientific">Schleiferilactobacillus shenzhenensis LY-73</name>
    <dbReference type="NCBI Taxonomy" id="1231336"/>
    <lineage>
        <taxon>Bacteria</taxon>
        <taxon>Bacillati</taxon>
        <taxon>Bacillota</taxon>
        <taxon>Bacilli</taxon>
        <taxon>Lactobacillales</taxon>
        <taxon>Lactobacillaceae</taxon>
        <taxon>Schleiferilactobacillus</taxon>
    </lineage>
</organism>
<proteinExistence type="predicted"/>
<dbReference type="Proteomes" id="UP000030647">
    <property type="component" value="Unassembled WGS sequence"/>
</dbReference>
<feature type="transmembrane region" description="Helical" evidence="1">
    <location>
        <begin position="6"/>
        <end position="24"/>
    </location>
</feature>
<name>U4TRZ8_9LACO</name>
<dbReference type="STRING" id="1231336.L248_1445"/>
<reference evidence="3" key="1">
    <citation type="journal article" date="2013" name="Genome Announc.">
        <title>Whole-Genome Sequencing of Lactobacillus shenzhenensis Strain LY-73T.</title>
        <authorList>
            <person name="Lin Z."/>
            <person name="Liu Z."/>
            <person name="Yang R."/>
            <person name="Zou Y."/>
            <person name="Wan D."/>
            <person name="Chen J."/>
            <person name="Guo M."/>
            <person name="Zhao J."/>
            <person name="Fang C."/>
            <person name="Yang R."/>
            <person name="Liu F."/>
        </authorList>
    </citation>
    <scope>NUCLEOTIDE SEQUENCE [LARGE SCALE GENOMIC DNA]</scope>
    <source>
        <strain evidence="3">LY-73</strain>
    </source>
</reference>
<keyword evidence="1" id="KW-1133">Transmembrane helix</keyword>
<feature type="transmembrane region" description="Helical" evidence="1">
    <location>
        <begin position="36"/>
        <end position="62"/>
    </location>
</feature>
<dbReference type="AlphaFoldDB" id="U4TRZ8"/>
<protein>
    <submittedName>
        <fullName evidence="2">Uncharacterized protein</fullName>
    </submittedName>
</protein>
<keyword evidence="1" id="KW-0472">Membrane</keyword>
<gene>
    <name evidence="2" type="ORF">L248_1445</name>
</gene>
<accession>U4TRZ8</accession>
<keyword evidence="1" id="KW-0812">Transmembrane</keyword>
<dbReference type="EMBL" id="KI271601">
    <property type="protein sequence ID" value="ERL64262.1"/>
    <property type="molecule type" value="Genomic_DNA"/>
</dbReference>
<evidence type="ECO:0000313" key="2">
    <source>
        <dbReference type="EMBL" id="ERL64262.1"/>
    </source>
</evidence>
<sequence>MVILLGSGFVLLGVGLLFLVWRGFRRIKRTAGTSPSFFMQMALYAGIAVGLACIFVGISAAFGRF</sequence>
<dbReference type="RefSeq" id="WP_022530459.1">
    <property type="nucleotide sequence ID" value="NZ_KI271601.1"/>
</dbReference>